<organism evidence="1 2">
    <name type="scientific">Saltatorellus ferox</name>
    <dbReference type="NCBI Taxonomy" id="2528018"/>
    <lineage>
        <taxon>Bacteria</taxon>
        <taxon>Pseudomonadati</taxon>
        <taxon>Planctomycetota</taxon>
        <taxon>Planctomycetia</taxon>
        <taxon>Planctomycetia incertae sedis</taxon>
        <taxon>Saltatorellus</taxon>
    </lineage>
</organism>
<protein>
    <submittedName>
        <fullName evidence="1">Uncharacterized protein</fullName>
    </submittedName>
</protein>
<dbReference type="AlphaFoldDB" id="A0A518EZ80"/>
<proteinExistence type="predicted"/>
<evidence type="ECO:0000313" key="1">
    <source>
        <dbReference type="EMBL" id="QDV09400.1"/>
    </source>
</evidence>
<dbReference type="EMBL" id="CP036434">
    <property type="protein sequence ID" value="QDV09400.1"/>
    <property type="molecule type" value="Genomic_DNA"/>
</dbReference>
<name>A0A518EZ80_9BACT</name>
<accession>A0A518EZ80</accession>
<sequence length="79" mass="8763">MTRMNHVRRPRSEYEALIAWKRAEGMTCKQRAQTVAEQAAWEATVSPLPDRPILARATAISVLDPGVSQRAPLAARGNH</sequence>
<reference evidence="1 2" key="1">
    <citation type="submission" date="2019-02" db="EMBL/GenBank/DDBJ databases">
        <title>Deep-cultivation of Planctomycetes and their phenomic and genomic characterization uncovers novel biology.</title>
        <authorList>
            <person name="Wiegand S."/>
            <person name="Jogler M."/>
            <person name="Boedeker C."/>
            <person name="Pinto D."/>
            <person name="Vollmers J."/>
            <person name="Rivas-Marin E."/>
            <person name="Kohn T."/>
            <person name="Peeters S.H."/>
            <person name="Heuer A."/>
            <person name="Rast P."/>
            <person name="Oberbeckmann S."/>
            <person name="Bunk B."/>
            <person name="Jeske O."/>
            <person name="Meyerdierks A."/>
            <person name="Storesund J.E."/>
            <person name="Kallscheuer N."/>
            <person name="Luecker S."/>
            <person name="Lage O.M."/>
            <person name="Pohl T."/>
            <person name="Merkel B.J."/>
            <person name="Hornburger P."/>
            <person name="Mueller R.-W."/>
            <person name="Bruemmer F."/>
            <person name="Labrenz M."/>
            <person name="Spormann A.M."/>
            <person name="Op den Camp H."/>
            <person name="Overmann J."/>
            <person name="Amann R."/>
            <person name="Jetten M.S.M."/>
            <person name="Mascher T."/>
            <person name="Medema M.H."/>
            <person name="Devos D.P."/>
            <person name="Kaster A.-K."/>
            <person name="Ovreas L."/>
            <person name="Rohde M."/>
            <person name="Galperin M.Y."/>
            <person name="Jogler C."/>
        </authorList>
    </citation>
    <scope>NUCLEOTIDE SEQUENCE [LARGE SCALE GENOMIC DNA]</scope>
    <source>
        <strain evidence="1 2">Poly30</strain>
    </source>
</reference>
<gene>
    <name evidence="1" type="ORF">Poly30_49580</name>
</gene>
<dbReference type="Proteomes" id="UP000320390">
    <property type="component" value="Chromosome"/>
</dbReference>
<evidence type="ECO:0000313" key="2">
    <source>
        <dbReference type="Proteomes" id="UP000320390"/>
    </source>
</evidence>
<keyword evidence="2" id="KW-1185">Reference proteome</keyword>